<evidence type="ECO:0000313" key="1">
    <source>
        <dbReference type="EMBL" id="GMF17483.1"/>
    </source>
</evidence>
<protein>
    <submittedName>
        <fullName evidence="1">Unnamed protein product</fullName>
    </submittedName>
</protein>
<reference evidence="1" key="1">
    <citation type="submission" date="2023-04" db="EMBL/GenBank/DDBJ databases">
        <title>Phytophthora fragariaefolia NBRC 109709.</title>
        <authorList>
            <person name="Ichikawa N."/>
            <person name="Sato H."/>
            <person name="Tonouchi N."/>
        </authorList>
    </citation>
    <scope>NUCLEOTIDE SEQUENCE</scope>
    <source>
        <strain evidence="1">NBRC 109709</strain>
    </source>
</reference>
<evidence type="ECO:0000313" key="2">
    <source>
        <dbReference type="Proteomes" id="UP001165121"/>
    </source>
</evidence>
<dbReference type="Proteomes" id="UP001165121">
    <property type="component" value="Unassembled WGS sequence"/>
</dbReference>
<dbReference type="EMBL" id="BSXT01000093">
    <property type="protein sequence ID" value="GMF17483.1"/>
    <property type="molecule type" value="Genomic_DNA"/>
</dbReference>
<gene>
    <name evidence="1" type="ORF">Pfra01_000124100</name>
</gene>
<name>A0A9W6TQ29_9STRA</name>
<comment type="caution">
    <text evidence="1">The sequence shown here is derived from an EMBL/GenBank/DDBJ whole genome shotgun (WGS) entry which is preliminary data.</text>
</comment>
<keyword evidence="2" id="KW-1185">Reference proteome</keyword>
<sequence length="95" mass="10306">MSTLMAKLFGPNPQVRVASPNVITVPTQDKIWTDNDALSVLFFGPRGATRHVPHSKLWEPPGGQTDSYNCGIYVLLASEMFVGAPSPGHVDKKTL</sequence>
<dbReference type="AlphaFoldDB" id="A0A9W6TQ29"/>
<organism evidence="1 2">
    <name type="scientific">Phytophthora fragariaefolia</name>
    <dbReference type="NCBI Taxonomy" id="1490495"/>
    <lineage>
        <taxon>Eukaryota</taxon>
        <taxon>Sar</taxon>
        <taxon>Stramenopiles</taxon>
        <taxon>Oomycota</taxon>
        <taxon>Peronosporomycetes</taxon>
        <taxon>Peronosporales</taxon>
        <taxon>Peronosporaceae</taxon>
        <taxon>Phytophthora</taxon>
    </lineage>
</organism>
<proteinExistence type="predicted"/>
<accession>A0A9W6TQ29</accession>